<evidence type="ECO:0008006" key="3">
    <source>
        <dbReference type="Google" id="ProtNLM"/>
    </source>
</evidence>
<dbReference type="KEGG" id="hdn:Hden_0492"/>
<accession>D8JS54</accession>
<organism evidence="1 2">
    <name type="scientific">Hyphomicrobium denitrificans (strain ATCC 51888 / DSM 1869 / NCIMB 11706 / TK 0415)</name>
    <dbReference type="NCBI Taxonomy" id="582899"/>
    <lineage>
        <taxon>Bacteria</taxon>
        <taxon>Pseudomonadati</taxon>
        <taxon>Pseudomonadota</taxon>
        <taxon>Alphaproteobacteria</taxon>
        <taxon>Hyphomicrobiales</taxon>
        <taxon>Hyphomicrobiaceae</taxon>
        <taxon>Hyphomicrobium</taxon>
    </lineage>
</organism>
<dbReference type="Pfam" id="PF06945">
    <property type="entry name" value="DUF1289"/>
    <property type="match status" value="1"/>
</dbReference>
<dbReference type="Proteomes" id="UP000002033">
    <property type="component" value="Chromosome"/>
</dbReference>
<dbReference type="InterPro" id="IPR053838">
    <property type="entry name" value="DUF6925"/>
</dbReference>
<proteinExistence type="predicted"/>
<dbReference type="Pfam" id="PF21973">
    <property type="entry name" value="DUF6925"/>
    <property type="match status" value="1"/>
</dbReference>
<evidence type="ECO:0000313" key="1">
    <source>
        <dbReference type="EMBL" id="ADJ22313.1"/>
    </source>
</evidence>
<reference evidence="2" key="1">
    <citation type="journal article" date="2011" name="J. Bacteriol.">
        <title>Genome sequences of eight morphologically diverse alphaproteobacteria.</title>
        <authorList>
            <consortium name="US DOE Joint Genome Institute"/>
            <person name="Brown P.J."/>
            <person name="Kysela D.T."/>
            <person name="Buechlein A."/>
            <person name="Hemmerich C."/>
            <person name="Brun Y.V."/>
        </authorList>
    </citation>
    <scope>NUCLEOTIDE SEQUENCE [LARGE SCALE GENOMIC DNA]</scope>
    <source>
        <strain evidence="2">ATCC 51888 / DSM 1869 / NCIB 11706 / TK 0415</strain>
    </source>
</reference>
<dbReference type="HOGENOM" id="CLU_083862_0_0_5"/>
<dbReference type="PANTHER" id="PTHR35175:SF2">
    <property type="entry name" value="DUF1289 DOMAIN-CONTAINING PROTEIN"/>
    <property type="match status" value="1"/>
</dbReference>
<protein>
    <recommendedName>
        <fullName evidence="3">DUF1289 domain-containing protein</fullName>
    </recommendedName>
</protein>
<name>D8JS54_HYPDA</name>
<keyword evidence="2" id="KW-1185">Reference proteome</keyword>
<gene>
    <name evidence="1" type="ordered locus">Hden_0492</name>
</gene>
<dbReference type="AlphaFoldDB" id="D8JS54"/>
<dbReference type="EMBL" id="CP002083">
    <property type="protein sequence ID" value="ADJ22313.1"/>
    <property type="molecule type" value="Genomic_DNA"/>
</dbReference>
<sequence>MRAVDLARHSPCVGICKLDPATGFCIGCARTGGEIADWMAMDDDRRDDVWRQLPERLANLAIRVHLLPWTPAEIAIWTCEQISERQGTWVTGVPGAVAEFPCTPDRRIGIDTGDGSLIARADDSTFRLRVNERLRAFAFTDGGPIVLAMPRARANMTEHTTVQDLGADTDAISTAHRSDRLFDFGIGRKNARFCVRTGDSGLAERLTSQIGRSWSDLIADIGPDIIAASPHRVVESAAVRIEVYTPIPRPDQKSASGAHTHLLPEFLKTGEEIPASLALPAFAMPVAIFYPTPVTA</sequence>
<dbReference type="PANTHER" id="PTHR35175">
    <property type="entry name" value="DUF1289 DOMAIN-CONTAINING PROTEIN"/>
    <property type="match status" value="1"/>
</dbReference>
<evidence type="ECO:0000313" key="2">
    <source>
        <dbReference type="Proteomes" id="UP000002033"/>
    </source>
</evidence>
<dbReference type="InterPro" id="IPR010710">
    <property type="entry name" value="DUF1289"/>
</dbReference>
<dbReference type="STRING" id="582899.Hden_0492"/>
<dbReference type="eggNOG" id="COG3313">
    <property type="taxonomic scope" value="Bacteria"/>
</dbReference>